<dbReference type="RefSeq" id="XP_001324458.1">
    <property type="nucleotide sequence ID" value="XM_001324423.1"/>
</dbReference>
<evidence type="ECO:0000313" key="2">
    <source>
        <dbReference type="EMBL" id="EAY12235.1"/>
    </source>
</evidence>
<dbReference type="VEuPathDB" id="TrichDB:TVAGG3_0420610"/>
<dbReference type="SUPFAM" id="SSF52833">
    <property type="entry name" value="Thioredoxin-like"/>
    <property type="match status" value="1"/>
</dbReference>
<keyword evidence="3" id="KW-1185">Reference proteome</keyword>
<dbReference type="SMR" id="A2E527"/>
<feature type="chain" id="PRO_5002643356" description="Thioredoxin domain-containing protein" evidence="1">
    <location>
        <begin position="19"/>
        <end position="458"/>
    </location>
</feature>
<organism evidence="2 3">
    <name type="scientific">Trichomonas vaginalis (strain ATCC PRA-98 / G3)</name>
    <dbReference type="NCBI Taxonomy" id="412133"/>
    <lineage>
        <taxon>Eukaryota</taxon>
        <taxon>Metamonada</taxon>
        <taxon>Parabasalia</taxon>
        <taxon>Trichomonadida</taxon>
        <taxon>Trichomonadidae</taxon>
        <taxon>Trichomonas</taxon>
    </lineage>
</organism>
<proteinExistence type="predicted"/>
<accession>A2E527</accession>
<gene>
    <name evidence="2" type="ORF">TVAG_027880</name>
</gene>
<dbReference type="EMBL" id="DS113305">
    <property type="protein sequence ID" value="EAY12235.1"/>
    <property type="molecule type" value="Genomic_DNA"/>
</dbReference>
<evidence type="ECO:0008006" key="4">
    <source>
        <dbReference type="Google" id="ProtNLM"/>
    </source>
</evidence>
<name>A2E527_TRIV3</name>
<evidence type="ECO:0000313" key="3">
    <source>
        <dbReference type="Proteomes" id="UP000001542"/>
    </source>
</evidence>
<evidence type="ECO:0000256" key="1">
    <source>
        <dbReference type="SAM" id="SignalP"/>
    </source>
</evidence>
<dbReference type="VEuPathDB" id="TrichDB:TVAG_027880"/>
<dbReference type="InterPro" id="IPR036249">
    <property type="entry name" value="Thioredoxin-like_sf"/>
</dbReference>
<sequence>MFAFLIVSSLCNALKIQAKNANAIFKQSPVTIILFRERITPNSKEIISIFDKLASKYEPDIKFYFSEDKKFAQQYNAVFPLRIGIFRENNFAGFYDKKWTYENLDVLCHELLNVEYKTINSAFELYRFQSFEPVNLIITDPSLSKKASSIISQYGGLLQVGIVTNEELIKELNLPKVQICHPLNEMFYNLTDVDPKTISQYLIPKYLYIENEMILGEQSKIKNSLVVLYDPKDPKHVHEVCQNFEIAEQNFRGNISLQMIDIFLARSYVEEFSIVSYSNPIYIYIFNNLKGETKPTVLQKLNPKQEEMIAWLNLVILHIKPQRENRIKLPVLHANEFIEKVLNPKKDVLLFVANPHMKKYEEGYDNMEIIARLFANYTDRIEIYEFDITREHVEGLTLPTTKDPQISIWPASEEPDGSTFTALAQVPVLLDRIVQLCKSEFTDDELKAMAAILEQELM</sequence>
<dbReference type="GO" id="GO:0003756">
    <property type="term" value="F:protein disulfide isomerase activity"/>
    <property type="evidence" value="ECO:0000318"/>
    <property type="project" value="GO_Central"/>
</dbReference>
<reference evidence="2" key="1">
    <citation type="submission" date="2006-10" db="EMBL/GenBank/DDBJ databases">
        <authorList>
            <person name="Amadeo P."/>
            <person name="Zhao Q."/>
            <person name="Wortman J."/>
            <person name="Fraser-Liggett C."/>
            <person name="Carlton J."/>
        </authorList>
    </citation>
    <scope>NUCLEOTIDE SEQUENCE</scope>
    <source>
        <strain evidence="2">G3</strain>
    </source>
</reference>
<reference evidence="2" key="2">
    <citation type="journal article" date="2007" name="Science">
        <title>Draft genome sequence of the sexually transmitted pathogen Trichomonas vaginalis.</title>
        <authorList>
            <person name="Carlton J.M."/>
            <person name="Hirt R.P."/>
            <person name="Silva J.C."/>
            <person name="Delcher A.L."/>
            <person name="Schatz M."/>
            <person name="Zhao Q."/>
            <person name="Wortman J.R."/>
            <person name="Bidwell S.L."/>
            <person name="Alsmark U.C.M."/>
            <person name="Besteiro S."/>
            <person name="Sicheritz-Ponten T."/>
            <person name="Noel C.J."/>
            <person name="Dacks J.B."/>
            <person name="Foster P.G."/>
            <person name="Simillion C."/>
            <person name="Van de Peer Y."/>
            <person name="Miranda-Saavedra D."/>
            <person name="Barton G.J."/>
            <person name="Westrop G.D."/>
            <person name="Mueller S."/>
            <person name="Dessi D."/>
            <person name="Fiori P.L."/>
            <person name="Ren Q."/>
            <person name="Paulsen I."/>
            <person name="Zhang H."/>
            <person name="Bastida-Corcuera F.D."/>
            <person name="Simoes-Barbosa A."/>
            <person name="Brown M.T."/>
            <person name="Hayes R.D."/>
            <person name="Mukherjee M."/>
            <person name="Okumura C.Y."/>
            <person name="Schneider R."/>
            <person name="Smith A.J."/>
            <person name="Vanacova S."/>
            <person name="Villalvazo M."/>
            <person name="Haas B.J."/>
            <person name="Pertea M."/>
            <person name="Feldblyum T.V."/>
            <person name="Utterback T.R."/>
            <person name="Shu C.L."/>
            <person name="Osoegawa K."/>
            <person name="de Jong P.J."/>
            <person name="Hrdy I."/>
            <person name="Horvathova L."/>
            <person name="Zubacova Z."/>
            <person name="Dolezal P."/>
            <person name="Malik S.B."/>
            <person name="Logsdon J.M. Jr."/>
            <person name="Henze K."/>
            <person name="Gupta A."/>
            <person name="Wang C.C."/>
            <person name="Dunne R.L."/>
            <person name="Upcroft J.A."/>
            <person name="Upcroft P."/>
            <person name="White O."/>
            <person name="Salzberg S.L."/>
            <person name="Tang P."/>
            <person name="Chiu C.-H."/>
            <person name="Lee Y.-S."/>
            <person name="Embley T.M."/>
            <person name="Coombs G.H."/>
            <person name="Mottram J.C."/>
            <person name="Tachezy J."/>
            <person name="Fraser-Liggett C.M."/>
            <person name="Johnson P.J."/>
        </authorList>
    </citation>
    <scope>NUCLEOTIDE SEQUENCE [LARGE SCALE GENOMIC DNA]</scope>
    <source>
        <strain evidence="2">G3</strain>
    </source>
</reference>
<dbReference type="GO" id="GO:0005783">
    <property type="term" value="C:endoplasmic reticulum"/>
    <property type="evidence" value="ECO:0000318"/>
    <property type="project" value="GO_Central"/>
</dbReference>
<dbReference type="GO" id="GO:0006457">
    <property type="term" value="P:protein folding"/>
    <property type="evidence" value="ECO:0000318"/>
    <property type="project" value="GO_Central"/>
</dbReference>
<dbReference type="KEGG" id="tva:4770197"/>
<protein>
    <recommendedName>
        <fullName evidence="4">Thioredoxin domain-containing protein</fullName>
    </recommendedName>
</protein>
<feature type="signal peptide" evidence="1">
    <location>
        <begin position="1"/>
        <end position="18"/>
    </location>
</feature>
<keyword evidence="1" id="KW-0732">Signal</keyword>
<dbReference type="Proteomes" id="UP000001542">
    <property type="component" value="Unassembled WGS sequence"/>
</dbReference>
<dbReference type="AlphaFoldDB" id="A2E527"/>
<dbReference type="GO" id="GO:0034976">
    <property type="term" value="P:response to endoplasmic reticulum stress"/>
    <property type="evidence" value="ECO:0000318"/>
    <property type="project" value="GO_Central"/>
</dbReference>
<dbReference type="InParanoid" id="A2E527"/>
<dbReference type="OrthoDB" id="10266177at2759"/>